<dbReference type="AlphaFoldDB" id="A0A2I0UMZ7"/>
<reference evidence="2" key="1">
    <citation type="submission" date="2017-11" db="EMBL/GenBank/DDBJ databases">
        <authorList>
            <person name="Lima N.C."/>
            <person name="Parody-Merino A.M."/>
            <person name="Battley P.F."/>
            <person name="Fidler A.E."/>
            <person name="Prosdocimi F."/>
        </authorList>
    </citation>
    <scope>NUCLEOTIDE SEQUENCE [LARGE SCALE GENOMIC DNA]</scope>
</reference>
<proteinExistence type="predicted"/>
<accession>A0A2I0UMZ7</accession>
<reference evidence="2" key="2">
    <citation type="submission" date="2017-12" db="EMBL/GenBank/DDBJ databases">
        <title>Genome sequence of the Bar-tailed Godwit (Limosa lapponica baueri).</title>
        <authorList>
            <person name="Lima N.C.B."/>
            <person name="Parody-Merino A.M."/>
            <person name="Battley P.F."/>
            <person name="Fidler A.E."/>
            <person name="Prosdocimi F."/>
        </authorList>
    </citation>
    <scope>NUCLEOTIDE SEQUENCE [LARGE SCALE GENOMIC DNA]</scope>
</reference>
<evidence type="ECO:0000313" key="1">
    <source>
        <dbReference type="EMBL" id="PKU47418.1"/>
    </source>
</evidence>
<dbReference type="EMBL" id="KZ505678">
    <property type="protein sequence ID" value="PKU47418.1"/>
    <property type="molecule type" value="Genomic_DNA"/>
</dbReference>
<sequence length="119" mass="13539">MEKLDTGSMQGQNDNLKEMLDESVTLLDTCRKSAAMSKEILGALHWMRYLCEEESTPSSATHFLAFMFPFVKQAAIKPVGMCKRLRYCSKEEREKEPKFFVASYQHSSASGYQPTVEKA</sequence>
<name>A0A2I0UMZ7_LIMLA</name>
<organism evidence="1 2">
    <name type="scientific">Limosa lapponica baueri</name>
    <dbReference type="NCBI Taxonomy" id="1758121"/>
    <lineage>
        <taxon>Eukaryota</taxon>
        <taxon>Metazoa</taxon>
        <taxon>Chordata</taxon>
        <taxon>Craniata</taxon>
        <taxon>Vertebrata</taxon>
        <taxon>Euteleostomi</taxon>
        <taxon>Archelosauria</taxon>
        <taxon>Archosauria</taxon>
        <taxon>Dinosauria</taxon>
        <taxon>Saurischia</taxon>
        <taxon>Theropoda</taxon>
        <taxon>Coelurosauria</taxon>
        <taxon>Aves</taxon>
        <taxon>Neognathae</taxon>
        <taxon>Neoaves</taxon>
        <taxon>Charadriiformes</taxon>
        <taxon>Scolopacidae</taxon>
        <taxon>Limosa</taxon>
    </lineage>
</organism>
<dbReference type="Proteomes" id="UP000233556">
    <property type="component" value="Unassembled WGS sequence"/>
</dbReference>
<evidence type="ECO:0000313" key="2">
    <source>
        <dbReference type="Proteomes" id="UP000233556"/>
    </source>
</evidence>
<gene>
    <name evidence="1" type="ORF">llap_2241</name>
</gene>
<protein>
    <submittedName>
        <fullName evidence="1">Uncharacterized protein</fullName>
    </submittedName>
</protein>
<keyword evidence="2" id="KW-1185">Reference proteome</keyword>